<evidence type="ECO:0000313" key="3">
    <source>
        <dbReference type="EMBL" id="CAG7904814.1"/>
    </source>
</evidence>
<protein>
    <recommendedName>
        <fullName evidence="8">Bifunctional inhibitor/plant lipid transfer protein/seed storage helical domain-containing protein</fullName>
    </recommendedName>
</protein>
<gene>
    <name evidence="5" type="ORF">BRAA07T31780Z</name>
    <name evidence="3" type="ORF">BRAPAZ1V2_A07P44580.2</name>
    <name evidence="4" type="ORF">BRARA_G03482</name>
</gene>
<evidence type="ECO:0000313" key="6">
    <source>
        <dbReference type="Proteomes" id="UP000264353"/>
    </source>
</evidence>
<dbReference type="Gramene" id="A07p44580.2_BraZ1">
    <property type="protein sequence ID" value="A07p44580.2_BraZ1.CDS.1"/>
    <property type="gene ID" value="A07g44580.2_BraZ1"/>
</dbReference>
<reference evidence="3 7" key="2">
    <citation type="submission" date="2021-07" db="EMBL/GenBank/DDBJ databases">
        <authorList>
            <consortium name="Genoscope - CEA"/>
            <person name="William W."/>
        </authorList>
    </citation>
    <scope>NUCLEOTIDE SEQUENCE [LARGE SCALE GENOMIC DNA]</scope>
</reference>
<feature type="signal peptide" evidence="2">
    <location>
        <begin position="1"/>
        <end position="22"/>
    </location>
</feature>
<dbReference type="EMBL" id="LR031574">
    <property type="protein sequence ID" value="VDD02303.1"/>
    <property type="molecule type" value="Genomic_DNA"/>
</dbReference>
<dbReference type="EMBL" id="CM010634">
    <property type="protein sequence ID" value="RID56271.1"/>
    <property type="molecule type" value="Genomic_DNA"/>
</dbReference>
<evidence type="ECO:0000256" key="2">
    <source>
        <dbReference type="SAM" id="SignalP"/>
    </source>
</evidence>
<feature type="chain" id="PRO_5039860015" description="Bifunctional inhibitor/plant lipid transfer protein/seed storage helical domain-containing protein" evidence="2">
    <location>
        <begin position="23"/>
        <end position="254"/>
    </location>
</feature>
<dbReference type="AlphaFoldDB" id="A0A397YSL8"/>
<evidence type="ECO:0000313" key="5">
    <source>
        <dbReference type="EMBL" id="VDD02303.1"/>
    </source>
</evidence>
<feature type="region of interest" description="Disordered" evidence="1">
    <location>
        <begin position="35"/>
        <end position="98"/>
    </location>
</feature>
<organism evidence="4 6">
    <name type="scientific">Brassica campestris</name>
    <name type="common">Field mustard</name>
    <dbReference type="NCBI Taxonomy" id="3711"/>
    <lineage>
        <taxon>Eukaryota</taxon>
        <taxon>Viridiplantae</taxon>
        <taxon>Streptophyta</taxon>
        <taxon>Embryophyta</taxon>
        <taxon>Tracheophyta</taxon>
        <taxon>Spermatophyta</taxon>
        <taxon>Magnoliopsida</taxon>
        <taxon>eudicotyledons</taxon>
        <taxon>Gunneridae</taxon>
        <taxon>Pentapetalae</taxon>
        <taxon>rosids</taxon>
        <taxon>malvids</taxon>
        <taxon>Brassicales</taxon>
        <taxon>Brassicaceae</taxon>
        <taxon>Brassiceae</taxon>
        <taxon>Brassica</taxon>
    </lineage>
</organism>
<name>A0A397YSL8_BRACM</name>
<dbReference type="Proteomes" id="UP000264353">
    <property type="component" value="Chromosome A7"/>
</dbReference>
<evidence type="ECO:0000313" key="4">
    <source>
        <dbReference type="EMBL" id="RID56271.1"/>
    </source>
</evidence>
<proteinExistence type="predicted"/>
<keyword evidence="2" id="KW-0732">Signal</keyword>
<evidence type="ECO:0000313" key="7">
    <source>
        <dbReference type="Proteomes" id="UP000694005"/>
    </source>
</evidence>
<evidence type="ECO:0008006" key="8">
    <source>
        <dbReference type="Google" id="ProtNLM"/>
    </source>
</evidence>
<dbReference type="EMBL" id="LS974623">
    <property type="protein sequence ID" value="CAG7904814.1"/>
    <property type="molecule type" value="Genomic_DNA"/>
</dbReference>
<dbReference type="Proteomes" id="UP000694005">
    <property type="component" value="Chromosome A07"/>
</dbReference>
<reference evidence="4 6" key="1">
    <citation type="submission" date="2018-06" db="EMBL/GenBank/DDBJ databases">
        <title>WGS assembly of Brassica rapa FPsc.</title>
        <authorList>
            <person name="Bowman J."/>
            <person name="Kohchi T."/>
            <person name="Yamato K."/>
            <person name="Jenkins J."/>
            <person name="Shu S."/>
            <person name="Ishizaki K."/>
            <person name="Yamaoka S."/>
            <person name="Nishihama R."/>
            <person name="Nakamura Y."/>
            <person name="Berger F."/>
            <person name="Adam C."/>
            <person name="Aki S."/>
            <person name="Althoff F."/>
            <person name="Araki T."/>
            <person name="Arteaga-Vazquez M."/>
            <person name="Balasubrmanian S."/>
            <person name="Bauer D."/>
            <person name="Boehm C."/>
            <person name="Briginshaw L."/>
            <person name="Caballero-Perez J."/>
            <person name="Catarino B."/>
            <person name="Chen F."/>
            <person name="Chiyoda S."/>
            <person name="Chovatia M."/>
            <person name="Davies K."/>
            <person name="Delmans M."/>
            <person name="Demura T."/>
            <person name="Dierschke T."/>
            <person name="Dolan L."/>
            <person name="Dorantes-Acosta A."/>
            <person name="Eklund D."/>
            <person name="Florent S."/>
            <person name="Flores-Sandoval E."/>
            <person name="Fujiyama A."/>
            <person name="Fukuzawa H."/>
            <person name="Galik B."/>
            <person name="Grimanelli D."/>
            <person name="Grimwood J."/>
            <person name="Grossniklaus U."/>
            <person name="Hamada T."/>
            <person name="Haseloff J."/>
            <person name="Hetherington A."/>
            <person name="Higo A."/>
            <person name="Hirakawa Y."/>
            <person name="Hundley H."/>
            <person name="Ikeda Y."/>
            <person name="Inoue K."/>
            <person name="Inoue S."/>
            <person name="Ishida S."/>
            <person name="Jia Q."/>
            <person name="Kakita M."/>
            <person name="Kanazawa T."/>
            <person name="Kawai Y."/>
            <person name="Kawashima T."/>
            <person name="Kennedy M."/>
            <person name="Kinose K."/>
            <person name="Kinoshita T."/>
            <person name="Kohara Y."/>
            <person name="Koide E."/>
            <person name="Komatsu K."/>
            <person name="Kopischke S."/>
            <person name="Kubo M."/>
            <person name="Kyozuka J."/>
            <person name="Lagercrantz U."/>
            <person name="Lin S."/>
            <person name="Lindquist E."/>
            <person name="Lipzen A."/>
            <person name="Lu C."/>
            <person name="Luna E."/>
            <person name="Martienssen R."/>
            <person name="Minamino N."/>
            <person name="Mizutani M."/>
            <person name="Mizutani M."/>
            <person name="Mochizuki N."/>
            <person name="Monte I."/>
            <person name="Mosher R."/>
            <person name="Nagasaki H."/>
            <person name="Nakagami H."/>
            <person name="Naramoto S."/>
            <person name="Nishitani K."/>
            <person name="Ohtani M."/>
            <person name="Okamoto T."/>
            <person name="Okumura M."/>
            <person name="Phillips J."/>
            <person name="Pollak B."/>
            <person name="Reinders A."/>
            <person name="Roevekamp M."/>
            <person name="Sano R."/>
            <person name="Sawa S."/>
            <person name="Schmid M."/>
            <person name="Shirakawa M."/>
            <person name="Solano R."/>
            <person name="Spunde A."/>
            <person name="Suetsugu N."/>
            <person name="Sugano S."/>
            <person name="Sugiyama A."/>
            <person name="Sun R."/>
            <person name="Suzuki Y."/>
            <person name="Takenaka M."/>
            <person name="Takezawa D."/>
            <person name="Tomogane H."/>
            <person name="Tsuzuki M."/>
            <person name="Ueda T."/>
            <person name="Umeda M."/>
            <person name="Ward J."/>
            <person name="Watanabe Y."/>
            <person name="Yazaki K."/>
            <person name="Yokoyama R."/>
            <person name="Yoshitake Y."/>
            <person name="Yotsui I."/>
            <person name="Zachgo S."/>
            <person name="Schmutz J."/>
        </authorList>
    </citation>
    <scope>NUCLEOTIDE SEQUENCE [LARGE SCALE GENOMIC DNA]</scope>
    <source>
        <strain evidence="6">cv. B-3</strain>
    </source>
</reference>
<sequence>MKIISLTLIPFLISMAPYPILSKAPFGTPSAGGGSVGFNAPTGPGYRSGDTAPGGSSGINGPNGPGYRSGGPGGYKSGDTSAGYRNGSPPGKRVGGGDPGAAIVVFPKKPVPTPVPAECKPIAGCVTKHIAGGNPTVPQYHGPCCNQFKNKVSCVCKFLMSTNAKQQRAADGVVRGCNFKNPICIKKPMPAACRPEVKHCVEMHMYRRASNPTFGSPCCQKFKTSKRCIMAFKSSPDPHLSQAAKGVIAGCHFQ</sequence>
<accession>A0A397YSL8</accession>
<evidence type="ECO:0000256" key="1">
    <source>
        <dbReference type="SAM" id="MobiDB-lite"/>
    </source>
</evidence>
<feature type="compositionally biased region" description="Gly residues" evidence="1">
    <location>
        <begin position="55"/>
        <end position="76"/>
    </location>
</feature>